<dbReference type="EMBL" id="JABXJJ020000017">
    <property type="protein sequence ID" value="MDI5970742.1"/>
    <property type="molecule type" value="Genomic_DNA"/>
</dbReference>
<evidence type="ECO:0000256" key="2">
    <source>
        <dbReference type="SAM" id="MobiDB-lite"/>
    </source>
</evidence>
<name>A0AA90H5G8_9ACTN</name>
<dbReference type="SUPFAM" id="SSF47336">
    <property type="entry name" value="ACP-like"/>
    <property type="match status" value="1"/>
</dbReference>
<dbReference type="Gene3D" id="3.40.50.12780">
    <property type="entry name" value="N-terminal domain of ligase-like"/>
    <property type="match status" value="1"/>
</dbReference>
<dbReference type="InterPro" id="IPR042099">
    <property type="entry name" value="ANL_N_sf"/>
</dbReference>
<dbReference type="InterPro" id="IPR013968">
    <property type="entry name" value="PKS_KR"/>
</dbReference>
<feature type="domain" description="Ketoreductase" evidence="3">
    <location>
        <begin position="874"/>
        <end position="1036"/>
    </location>
</feature>
<evidence type="ECO:0000259" key="3">
    <source>
        <dbReference type="SMART" id="SM00822"/>
    </source>
</evidence>
<evidence type="ECO:0000313" key="4">
    <source>
        <dbReference type="EMBL" id="MDI5970742.1"/>
    </source>
</evidence>
<dbReference type="SMART" id="SM00822">
    <property type="entry name" value="PKS_KR"/>
    <property type="match status" value="1"/>
</dbReference>
<dbReference type="InterPro" id="IPR009081">
    <property type="entry name" value="PP-bd_ACP"/>
</dbReference>
<dbReference type="Pfam" id="PF08659">
    <property type="entry name" value="KR"/>
    <property type="match status" value="1"/>
</dbReference>
<dbReference type="Gene3D" id="3.30.300.30">
    <property type="match status" value="1"/>
</dbReference>
<feature type="region of interest" description="Disordered" evidence="2">
    <location>
        <begin position="652"/>
        <end position="693"/>
    </location>
</feature>
<comment type="similarity">
    <text evidence="1">Belongs to the ATP-dependent AMP-binding enzyme family.</text>
</comment>
<dbReference type="InterPro" id="IPR036736">
    <property type="entry name" value="ACP-like_sf"/>
</dbReference>
<protein>
    <submittedName>
        <fullName evidence="4">AMP-binding protein</fullName>
    </submittedName>
</protein>
<dbReference type="GO" id="GO:0070566">
    <property type="term" value="F:adenylyltransferase activity"/>
    <property type="evidence" value="ECO:0007669"/>
    <property type="project" value="TreeGrafter"/>
</dbReference>
<dbReference type="InterPro" id="IPR045851">
    <property type="entry name" value="AMP-bd_C_sf"/>
</dbReference>
<dbReference type="Pfam" id="PF00550">
    <property type="entry name" value="PP-binding"/>
    <property type="match status" value="1"/>
</dbReference>
<dbReference type="SUPFAM" id="SSF56801">
    <property type="entry name" value="Acetyl-CoA synthetase-like"/>
    <property type="match status" value="1"/>
</dbReference>
<dbReference type="GO" id="GO:0005886">
    <property type="term" value="C:plasma membrane"/>
    <property type="evidence" value="ECO:0007669"/>
    <property type="project" value="TreeGrafter"/>
</dbReference>
<organism evidence="4">
    <name type="scientific">Streptantibioticus silvisoli</name>
    <dbReference type="NCBI Taxonomy" id="2705255"/>
    <lineage>
        <taxon>Bacteria</taxon>
        <taxon>Bacillati</taxon>
        <taxon>Actinomycetota</taxon>
        <taxon>Actinomycetes</taxon>
        <taxon>Kitasatosporales</taxon>
        <taxon>Streptomycetaceae</taxon>
        <taxon>Streptantibioticus</taxon>
    </lineage>
</organism>
<dbReference type="SUPFAM" id="SSF51735">
    <property type="entry name" value="NAD(P)-binding Rossmann-fold domains"/>
    <property type="match status" value="1"/>
</dbReference>
<dbReference type="RefSeq" id="WP_271313502.1">
    <property type="nucleotide sequence ID" value="NZ_JABXJJ020000017.1"/>
</dbReference>
<dbReference type="PANTHER" id="PTHR22754:SF32">
    <property type="entry name" value="DISCO-INTERACTING PROTEIN 2"/>
    <property type="match status" value="1"/>
</dbReference>
<proteinExistence type="inferred from homology"/>
<evidence type="ECO:0000256" key="1">
    <source>
        <dbReference type="ARBA" id="ARBA00006432"/>
    </source>
</evidence>
<dbReference type="InterPro" id="IPR036291">
    <property type="entry name" value="NAD(P)-bd_dom_sf"/>
</dbReference>
<sequence length="1204" mass="125187">MSYDELSPLDEVADALNADVRVRGFTAVERADGASPPRAGLDVELERDEPAAELLRRLGPLAARLDATEVVAAGAPGAPDPGPAVARPRGRRQSGVLALIGPPAERADEDRERLSALGHALTRAAAGGNGVTAVDSDGRTLSLTWAELRDHALRHGERLRAAATGPSTRVLLATVEPSATLLAFWACVMADLDPLLVPAELLTADAADVEGWMGALRAELDLALIVRQPDTSAFAGAGWERFATDGTGLETIDPFAAAPAEAGAAAAGRRAAWSREHTAPGAPERTVAFMTSGSTGRPKVVAQRHAAILSVAAGASWMNGLGADDVSLNWMPLSHVGAILMTMVRDVYIGAEHISVATNRILAAPQEWFRIMHERRVTATWSPNFALKLLARTATRVRREGAGACDLSSLRFYLNGGDAVSVADVRDFDERLAPLGLRPGAVTPAWGMTETCSGVTYNTALDTAVTAPSVPSVGFPLPGVELRTVPLDEQEPEGPLIGHLEVRGPSVLERYAAPQDAVGPDRDGWFRTGDLGWISENGLHISGRDEGRIIVNGVNWNTADIESAVDRAPGVAPGTAAAVGHRSGPSGTEDLLVFCAADGQLPPERVPDAVREHLLTVLRLGVRRVVVVDASDIERTSIGKIKKKLLVQRFADAGTPPPAPEPSLSAAPLSPGTAPTAPTAGGAPADFTAPATSGVRGSRMVWTADVPAKAAGAARAVWLAGPDAGQPDAAAPQDRPADERAGVVLHGDGLHATGDAGSARALLELCERWEPWLDRNVGPLPRTAPVTVLVRDRSAAGAARPLTHPLASWIRAVLGARGFANVRTLWVAAGVPQHAIRAAVGVADLRDRFIDRDGTWWTRTLLPAVVGTGEPDPGHYVLIGGTGRLGTVLADRLAAGGHRVTVVGRRAVDPGTPGPDRIAGDIGTEQGRDALLRALGSATRPGVPVHLVHLAGSPDLTGASRTRLLEDVVRPKTEGLAHAAVLAERLGAPLTVLSSVNAHLGGAGVPLYAAACAGAEAAAYSRDGVSVIACSRVEHAEHRTGGEDVAALSGIGTVPLTDLVAALTCGQRPATLILGLAARNRYVNEEGACRVRLSAAALEQPVRPTVSLPASPAAGRAGDDTAGRLRGLVDELFPEIDAAADGNWFDLGLTSVNLPLLARRITEEEKVEVSLVDLMRYPSVTALAAVLAERGTATRSAVPGGGER</sequence>
<feature type="compositionally biased region" description="Low complexity" evidence="2">
    <location>
        <begin position="662"/>
        <end position="692"/>
    </location>
</feature>
<dbReference type="InterPro" id="IPR057326">
    <property type="entry name" value="KR_dom"/>
</dbReference>
<dbReference type="GO" id="GO:0006633">
    <property type="term" value="P:fatty acid biosynthetic process"/>
    <property type="evidence" value="ECO:0007669"/>
    <property type="project" value="TreeGrafter"/>
</dbReference>
<comment type="caution">
    <text evidence="4">The sequence shown here is derived from an EMBL/GenBank/DDBJ whole genome shotgun (WGS) entry which is preliminary data.</text>
</comment>
<reference evidence="4" key="1">
    <citation type="submission" date="2023-05" db="EMBL/GenBank/DDBJ databases">
        <title>Streptantibioticus silvisoli sp. nov., acidotolerant actinomycetes 1 from pine litter.</title>
        <authorList>
            <person name="Swiecimska M."/>
            <person name="Golinska P."/>
            <person name="Sangal V."/>
            <person name="Wachnowicz B."/>
            <person name="Goodfellow M."/>
        </authorList>
    </citation>
    <scope>NUCLEOTIDE SEQUENCE</scope>
    <source>
        <strain evidence="4">SL13</strain>
    </source>
</reference>
<dbReference type="InterPro" id="IPR000873">
    <property type="entry name" value="AMP-dep_synth/lig_dom"/>
</dbReference>
<dbReference type="Gene3D" id="3.40.50.720">
    <property type="entry name" value="NAD(P)-binding Rossmann-like Domain"/>
    <property type="match status" value="1"/>
</dbReference>
<dbReference type="Pfam" id="PF00501">
    <property type="entry name" value="AMP-binding"/>
    <property type="match status" value="1"/>
</dbReference>
<accession>A0AA90H5G8</accession>
<dbReference type="Gene3D" id="1.10.1200.10">
    <property type="entry name" value="ACP-like"/>
    <property type="match status" value="1"/>
</dbReference>
<dbReference type="AlphaFoldDB" id="A0AA90H5G8"/>
<dbReference type="PANTHER" id="PTHR22754">
    <property type="entry name" value="DISCO-INTERACTING PROTEIN 2 DIP2 -RELATED"/>
    <property type="match status" value="1"/>
</dbReference>
<gene>
    <name evidence="4" type="ORF">POF50_015575</name>
</gene>